<keyword evidence="1" id="KW-0539">Nucleus</keyword>
<sequence>MPNTGKPSPNCHLCRQRRVKCDLARPQCQRCIKYGVQCPGYRDDQSLRFQHADSAKFEQRRRKKHQHVTTPSSDTLQVVVFTPDSTVSSPASSVASHRSTPPLLRAVWQHWTAESVPLVLGCYSSLDFLPSLFKGLGEDHCLTLTGHVFTRAYVINRFGPHGLGQGVDHRELSTYLGKALSSVSSAVNNPNTCTSDATIVAVWLLGNYELMMGGVERRSFVHRRDEVSSPAAPWHIHSKGLLSLLRARGDRQLYSRSGRQIFWVMHNIIQIQCTITNTPCPPEFDHWLCIIERTLQPQEPLFLHSGRYISSACSLLSRLMPITGEGDITRACAEYEQLLAEFDKAELDMLGWMHSAPQFQIGAGPVFRYFWNTWRGTRIKLHHMMILVTNLVEHAPDCPFDSRSLQARRRLCLEIIATTAQEVVDSIPESSGDRMLDTSAHTPAAYFDAIRLIWPLSHLYVVPTAPRHLRIVAREALLRIGREKGILTALKPRPGGWRFAPEALKGIALDDLEAPSASPPYIVS</sequence>
<dbReference type="InterPro" id="IPR001138">
    <property type="entry name" value="Zn2Cys6_DnaBD"/>
</dbReference>
<dbReference type="CDD" id="cd00067">
    <property type="entry name" value="GAL4"/>
    <property type="match status" value="1"/>
</dbReference>
<evidence type="ECO:0000259" key="2">
    <source>
        <dbReference type="PROSITE" id="PS50048"/>
    </source>
</evidence>
<dbReference type="Gene3D" id="4.10.240.10">
    <property type="entry name" value="Zn(2)-C6 fungal-type DNA-binding domain"/>
    <property type="match status" value="1"/>
</dbReference>
<dbReference type="EMBL" id="MPGH01000088">
    <property type="protein sequence ID" value="OLN88151.1"/>
    <property type="molecule type" value="Genomic_DNA"/>
</dbReference>
<dbReference type="InterPro" id="IPR053175">
    <property type="entry name" value="DHMBA_Reg_Transcription_Factor"/>
</dbReference>
<gene>
    <name evidence="3" type="ORF">CCHL11_00172</name>
</gene>
<name>A0A1Q8RUV6_9PEZI</name>
<keyword evidence="4" id="KW-1185">Reference proteome</keyword>
<feature type="domain" description="Zn(2)-C6 fungal-type" evidence="2">
    <location>
        <begin position="10"/>
        <end position="38"/>
    </location>
</feature>
<dbReference type="Proteomes" id="UP000186583">
    <property type="component" value="Unassembled WGS sequence"/>
</dbReference>
<evidence type="ECO:0000313" key="4">
    <source>
        <dbReference type="Proteomes" id="UP000186583"/>
    </source>
</evidence>
<dbReference type="AlphaFoldDB" id="A0A1Q8RUV6"/>
<evidence type="ECO:0000313" key="3">
    <source>
        <dbReference type="EMBL" id="OLN88151.1"/>
    </source>
</evidence>
<dbReference type="Pfam" id="PF00172">
    <property type="entry name" value="Zn_clus"/>
    <property type="match status" value="1"/>
</dbReference>
<dbReference type="InterPro" id="IPR036864">
    <property type="entry name" value="Zn2-C6_fun-type_DNA-bd_sf"/>
</dbReference>
<protein>
    <recommendedName>
        <fullName evidence="2">Zn(2)-C6 fungal-type domain-containing protein</fullName>
    </recommendedName>
</protein>
<dbReference type="SMART" id="SM00066">
    <property type="entry name" value="GAL4"/>
    <property type="match status" value="1"/>
</dbReference>
<proteinExistence type="predicted"/>
<comment type="caution">
    <text evidence="3">The sequence shown here is derived from an EMBL/GenBank/DDBJ whole genome shotgun (WGS) entry which is preliminary data.</text>
</comment>
<organism evidence="3 4">
    <name type="scientific">Colletotrichum chlorophyti</name>
    <dbReference type="NCBI Taxonomy" id="708187"/>
    <lineage>
        <taxon>Eukaryota</taxon>
        <taxon>Fungi</taxon>
        <taxon>Dikarya</taxon>
        <taxon>Ascomycota</taxon>
        <taxon>Pezizomycotina</taxon>
        <taxon>Sordariomycetes</taxon>
        <taxon>Hypocreomycetidae</taxon>
        <taxon>Glomerellales</taxon>
        <taxon>Glomerellaceae</taxon>
        <taxon>Colletotrichum</taxon>
    </lineage>
</organism>
<dbReference type="PROSITE" id="PS50048">
    <property type="entry name" value="ZN2_CY6_FUNGAL_2"/>
    <property type="match status" value="1"/>
</dbReference>
<dbReference type="PANTHER" id="PTHR38791:SF13">
    <property type="entry name" value="ZN(2)-C6 FUNGAL-TYPE DOMAIN-CONTAINING PROTEIN"/>
    <property type="match status" value="1"/>
</dbReference>
<evidence type="ECO:0000256" key="1">
    <source>
        <dbReference type="ARBA" id="ARBA00023242"/>
    </source>
</evidence>
<dbReference type="SUPFAM" id="SSF57701">
    <property type="entry name" value="Zn2/Cys6 DNA-binding domain"/>
    <property type="match status" value="1"/>
</dbReference>
<dbReference type="OrthoDB" id="4491390at2759"/>
<accession>A0A1Q8RUV6</accession>
<dbReference type="GO" id="GO:0008270">
    <property type="term" value="F:zinc ion binding"/>
    <property type="evidence" value="ECO:0007669"/>
    <property type="project" value="InterPro"/>
</dbReference>
<reference evidence="3 4" key="1">
    <citation type="submission" date="2016-11" db="EMBL/GenBank/DDBJ databases">
        <title>Draft Genome Assembly of Colletotrichum chlorophyti a pathogen of herbaceous plants.</title>
        <authorList>
            <person name="Gan P."/>
            <person name="Narusaka M."/>
            <person name="Tsushima A."/>
            <person name="Narusaka Y."/>
            <person name="Takano Y."/>
            <person name="Shirasu K."/>
        </authorList>
    </citation>
    <scope>NUCLEOTIDE SEQUENCE [LARGE SCALE GENOMIC DNA]</scope>
    <source>
        <strain evidence="3 4">NTL11</strain>
    </source>
</reference>
<dbReference type="PANTHER" id="PTHR38791">
    <property type="entry name" value="ZN(II)2CYS6 TRANSCRIPTION FACTOR (EUROFUNG)-RELATED-RELATED"/>
    <property type="match status" value="1"/>
</dbReference>
<dbReference type="GO" id="GO:0000981">
    <property type="term" value="F:DNA-binding transcription factor activity, RNA polymerase II-specific"/>
    <property type="evidence" value="ECO:0007669"/>
    <property type="project" value="InterPro"/>
</dbReference>